<dbReference type="OrthoDB" id="2431193at2759"/>
<comment type="caution">
    <text evidence="1">The sequence shown here is derived from an EMBL/GenBank/DDBJ whole genome shotgun (WGS) entry which is preliminary data.</text>
</comment>
<gene>
    <name evidence="1" type="ORF">C2G38_2154695</name>
</gene>
<name>A0A397W6E1_9GLOM</name>
<evidence type="ECO:0000313" key="2">
    <source>
        <dbReference type="Proteomes" id="UP000266673"/>
    </source>
</evidence>
<organism evidence="1 2">
    <name type="scientific">Gigaspora rosea</name>
    <dbReference type="NCBI Taxonomy" id="44941"/>
    <lineage>
        <taxon>Eukaryota</taxon>
        <taxon>Fungi</taxon>
        <taxon>Fungi incertae sedis</taxon>
        <taxon>Mucoromycota</taxon>
        <taxon>Glomeromycotina</taxon>
        <taxon>Glomeromycetes</taxon>
        <taxon>Diversisporales</taxon>
        <taxon>Gigasporaceae</taxon>
        <taxon>Gigaspora</taxon>
    </lineage>
</organism>
<keyword evidence="2" id="KW-1185">Reference proteome</keyword>
<accession>A0A397W6E1</accession>
<sequence length="125" mass="14629">MSKWKTKSKNNCQDGSTLSEDIIEASTLQEIQEHKTNTGDMTIDIQTKFNHKNNSEDYQTGETGSDNIKFIRYKFTSRRFPALGYLSLKPLLDIQGMTNKEAIITEQIRRWWVLNWNEVQKIIEL</sequence>
<proteinExistence type="predicted"/>
<reference evidence="1 2" key="1">
    <citation type="submission" date="2018-06" db="EMBL/GenBank/DDBJ databases">
        <title>Comparative genomics reveals the genomic features of Rhizophagus irregularis, R. cerebriforme, R. diaphanum and Gigaspora rosea, and their symbiotic lifestyle signature.</title>
        <authorList>
            <person name="Morin E."/>
            <person name="San Clemente H."/>
            <person name="Chen E.C.H."/>
            <person name="De La Providencia I."/>
            <person name="Hainaut M."/>
            <person name="Kuo A."/>
            <person name="Kohler A."/>
            <person name="Murat C."/>
            <person name="Tang N."/>
            <person name="Roy S."/>
            <person name="Loubradou J."/>
            <person name="Henrissat B."/>
            <person name="Grigoriev I.V."/>
            <person name="Corradi N."/>
            <person name="Roux C."/>
            <person name="Martin F.M."/>
        </authorList>
    </citation>
    <scope>NUCLEOTIDE SEQUENCE [LARGE SCALE GENOMIC DNA]</scope>
    <source>
        <strain evidence="1 2">DAOM 194757</strain>
    </source>
</reference>
<protein>
    <submittedName>
        <fullName evidence="1">Uncharacterized protein</fullName>
    </submittedName>
</protein>
<dbReference type="EMBL" id="QKWP01000032">
    <property type="protein sequence ID" value="RIB29651.1"/>
    <property type="molecule type" value="Genomic_DNA"/>
</dbReference>
<dbReference type="AlphaFoldDB" id="A0A397W6E1"/>
<dbReference type="Proteomes" id="UP000266673">
    <property type="component" value="Unassembled WGS sequence"/>
</dbReference>
<evidence type="ECO:0000313" key="1">
    <source>
        <dbReference type="EMBL" id="RIB29651.1"/>
    </source>
</evidence>